<dbReference type="RefSeq" id="WP_230271171.1">
    <property type="nucleotide sequence ID" value="NZ_JAJKFW010000006.1"/>
</dbReference>
<feature type="binding site" evidence="7">
    <location>
        <begin position="124"/>
        <end position="125"/>
    </location>
    <ligand>
        <name>substrate</name>
    </ligand>
</feature>
<feature type="active site" evidence="7">
    <location>
        <position position="139"/>
    </location>
</feature>
<dbReference type="NCBIfam" id="NF006870">
    <property type="entry name" value="PRK09364.1"/>
    <property type="match status" value="1"/>
</dbReference>
<dbReference type="Pfam" id="PF01967">
    <property type="entry name" value="MoaC"/>
    <property type="match status" value="1"/>
</dbReference>
<proteinExistence type="inferred from homology"/>
<comment type="catalytic activity">
    <reaction evidence="1 7">
        <text>(8S)-3',8-cyclo-7,8-dihydroguanosine 5'-triphosphate = cyclic pyranopterin phosphate + diphosphate</text>
        <dbReference type="Rhea" id="RHEA:49580"/>
        <dbReference type="ChEBI" id="CHEBI:33019"/>
        <dbReference type="ChEBI" id="CHEBI:59648"/>
        <dbReference type="ChEBI" id="CHEBI:131766"/>
        <dbReference type="EC" id="4.6.1.17"/>
    </reaction>
</comment>
<dbReference type="EMBL" id="JAJKFW010000006">
    <property type="protein sequence ID" value="MCC9641183.1"/>
    <property type="molecule type" value="Genomic_DNA"/>
</dbReference>
<comment type="subunit">
    <text evidence="7">Homohexamer; trimer of dimers.</text>
</comment>
<feature type="compositionally biased region" description="Basic and acidic residues" evidence="8">
    <location>
        <begin position="164"/>
        <end position="177"/>
    </location>
</feature>
<comment type="function">
    <text evidence="6 7">Catalyzes the conversion of (8S)-3',8-cyclo-7,8-dihydroguanosine 5'-triphosphate to cyclic pyranopterin monophosphate (cPMP).</text>
</comment>
<evidence type="ECO:0000256" key="8">
    <source>
        <dbReference type="SAM" id="MobiDB-lite"/>
    </source>
</evidence>
<keyword evidence="11" id="KW-1185">Reference proteome</keyword>
<dbReference type="InterPro" id="IPR036522">
    <property type="entry name" value="MoaC_sf"/>
</dbReference>
<evidence type="ECO:0000256" key="6">
    <source>
        <dbReference type="ARBA" id="ARBA00055087"/>
    </source>
</evidence>
<dbReference type="InterPro" id="IPR050105">
    <property type="entry name" value="MoCo_biosynth_MoaA/MoaC"/>
</dbReference>
<reference evidence="10" key="1">
    <citation type="submission" date="2021-11" db="EMBL/GenBank/DDBJ databases">
        <title>Genome sequence.</title>
        <authorList>
            <person name="Sun Q."/>
        </authorList>
    </citation>
    <scope>NUCLEOTIDE SEQUENCE</scope>
    <source>
        <strain evidence="10">JC740</strain>
    </source>
</reference>
<dbReference type="PANTHER" id="PTHR22960">
    <property type="entry name" value="MOLYBDOPTERIN COFACTOR SYNTHESIS PROTEIN A"/>
    <property type="match status" value="1"/>
</dbReference>
<evidence type="ECO:0000259" key="9">
    <source>
        <dbReference type="Pfam" id="PF01967"/>
    </source>
</evidence>
<dbReference type="PANTHER" id="PTHR22960:SF29">
    <property type="entry name" value="CYCLIC PYRANOPTERIN MONOPHOSPHATE SYNTHASE"/>
    <property type="match status" value="1"/>
</dbReference>
<dbReference type="Gene3D" id="3.30.70.640">
    <property type="entry name" value="Molybdopterin cofactor biosynthesis C (MoaC) domain"/>
    <property type="match status" value="1"/>
</dbReference>
<evidence type="ECO:0000256" key="3">
    <source>
        <dbReference type="ARBA" id="ARBA00012575"/>
    </source>
</evidence>
<evidence type="ECO:0000256" key="1">
    <source>
        <dbReference type="ARBA" id="ARBA00001637"/>
    </source>
</evidence>
<dbReference type="InterPro" id="IPR002820">
    <property type="entry name" value="Mopterin_CF_biosynth-C_dom"/>
</dbReference>
<feature type="region of interest" description="Disordered" evidence="8">
    <location>
        <begin position="157"/>
        <end position="177"/>
    </location>
</feature>
<dbReference type="InterPro" id="IPR023045">
    <property type="entry name" value="MoaC"/>
</dbReference>
<dbReference type="CDD" id="cd01420">
    <property type="entry name" value="MoaC_PE"/>
    <property type="match status" value="1"/>
</dbReference>
<comment type="similarity">
    <text evidence="7">Belongs to the MoaC family.</text>
</comment>
<keyword evidence="5 7" id="KW-0456">Lyase</keyword>
<dbReference type="EC" id="4.6.1.17" evidence="3 7"/>
<dbReference type="NCBIfam" id="TIGR00581">
    <property type="entry name" value="moaC"/>
    <property type="match status" value="1"/>
</dbReference>
<gene>
    <name evidence="7 10" type="primary">moaC</name>
    <name evidence="10" type="ORF">LOC71_02780</name>
</gene>
<dbReference type="InterPro" id="IPR047594">
    <property type="entry name" value="MoaC_bact/euk"/>
</dbReference>
<accession>A0ABS8NCA2</accession>
<dbReference type="GO" id="GO:0061799">
    <property type="term" value="F:cyclic pyranopterin monophosphate synthase activity"/>
    <property type="evidence" value="ECO:0007669"/>
    <property type="project" value="UniProtKB-EC"/>
</dbReference>
<dbReference type="Proteomes" id="UP001430306">
    <property type="component" value="Unassembled WGS sequence"/>
</dbReference>
<evidence type="ECO:0000256" key="5">
    <source>
        <dbReference type="ARBA" id="ARBA00023239"/>
    </source>
</evidence>
<comment type="pathway">
    <text evidence="2 7">Cofactor biosynthesis; molybdopterin biosynthesis.</text>
</comment>
<dbReference type="HAMAP" id="MF_01224_B">
    <property type="entry name" value="MoaC_B"/>
    <property type="match status" value="1"/>
</dbReference>
<name>A0ABS8NCA2_9BACT</name>
<feature type="binding site" evidence="7">
    <location>
        <begin position="78"/>
        <end position="80"/>
    </location>
    <ligand>
        <name>substrate</name>
    </ligand>
</feature>
<protein>
    <recommendedName>
        <fullName evidence="3 7">Cyclic pyranopterin monophosphate synthase</fullName>
        <ecNumber evidence="3 7">4.6.1.17</ecNumber>
    </recommendedName>
    <alternativeName>
        <fullName evidence="7">Molybdenum cofactor biosynthesis protein C</fullName>
    </alternativeName>
</protein>
<evidence type="ECO:0000313" key="10">
    <source>
        <dbReference type="EMBL" id="MCC9641183.1"/>
    </source>
</evidence>
<organism evidence="10 11">
    <name type="scientific">Rhodopirellula halodulae</name>
    <dbReference type="NCBI Taxonomy" id="2894198"/>
    <lineage>
        <taxon>Bacteria</taxon>
        <taxon>Pseudomonadati</taxon>
        <taxon>Planctomycetota</taxon>
        <taxon>Planctomycetia</taxon>
        <taxon>Pirellulales</taxon>
        <taxon>Pirellulaceae</taxon>
        <taxon>Rhodopirellula</taxon>
    </lineage>
</organism>
<evidence type="ECO:0000256" key="2">
    <source>
        <dbReference type="ARBA" id="ARBA00005046"/>
    </source>
</evidence>
<sequence length="177" mass="19019">MKPKPSSTHFNDAGEVHMVDVTEKAVTVRSATASAVICMSREAADAIEAGDAKKGDVLAVARLAGISASKWTQHLIPLCHAIPIEAVSIDFEWVQCEAGEMDRSNRFLRCLATARTTSKTGIEMEAMTAASITALTVYDMLKSVDRAMVVRQVQLESKSGGESGDFRRPQDGGKFGD</sequence>
<dbReference type="SUPFAM" id="SSF55040">
    <property type="entry name" value="Molybdenum cofactor biosynthesis protein C, MoaC"/>
    <property type="match status" value="1"/>
</dbReference>
<evidence type="ECO:0000256" key="7">
    <source>
        <dbReference type="HAMAP-Rule" id="MF_01224"/>
    </source>
</evidence>
<feature type="domain" description="Molybdopterin cofactor biosynthesis C (MoaC)" evidence="9">
    <location>
        <begin position="18"/>
        <end position="161"/>
    </location>
</feature>
<evidence type="ECO:0000313" key="11">
    <source>
        <dbReference type="Proteomes" id="UP001430306"/>
    </source>
</evidence>
<evidence type="ECO:0000256" key="4">
    <source>
        <dbReference type="ARBA" id="ARBA00023150"/>
    </source>
</evidence>
<comment type="caution">
    <text evidence="10">The sequence shown here is derived from an EMBL/GenBank/DDBJ whole genome shotgun (WGS) entry which is preliminary data.</text>
</comment>
<keyword evidence="4 7" id="KW-0501">Molybdenum cofactor biosynthesis</keyword>